<protein>
    <recommendedName>
        <fullName evidence="12">DNA 3'-5' helicase</fullName>
        <ecNumber evidence="12">5.6.2.4</ecNumber>
    </recommendedName>
</protein>
<evidence type="ECO:0000313" key="18">
    <source>
        <dbReference type="EMBL" id="ACZ39520.1"/>
    </source>
</evidence>
<dbReference type="Proteomes" id="UP000002027">
    <property type="component" value="Chromosome 1"/>
</dbReference>
<dbReference type="GO" id="GO:0009338">
    <property type="term" value="C:exodeoxyribonuclease V complex"/>
    <property type="evidence" value="ECO:0007669"/>
    <property type="project" value="TreeGrafter"/>
</dbReference>
<evidence type="ECO:0000256" key="6">
    <source>
        <dbReference type="ARBA" id="ARBA00022839"/>
    </source>
</evidence>
<keyword evidence="10" id="KW-0413">Isomerase</keyword>
<dbReference type="RefSeq" id="WP_012872566.1">
    <property type="nucleotide sequence ID" value="NC_013523.1"/>
</dbReference>
<dbReference type="InterPro" id="IPR011604">
    <property type="entry name" value="PDDEXK-like_dom_sf"/>
</dbReference>
<dbReference type="InterPro" id="IPR014016">
    <property type="entry name" value="UvrD-like_ATP-bd"/>
</dbReference>
<evidence type="ECO:0000256" key="14">
    <source>
        <dbReference type="PROSITE-ProRule" id="PRU00560"/>
    </source>
</evidence>
<dbReference type="PANTHER" id="PTHR11070">
    <property type="entry name" value="UVRD / RECB / PCRA DNA HELICASE FAMILY MEMBER"/>
    <property type="match status" value="1"/>
</dbReference>
<keyword evidence="2 14" id="KW-0547">Nucleotide-binding</keyword>
<dbReference type="STRING" id="479434.Sthe_2092"/>
<dbReference type="InterPro" id="IPR014017">
    <property type="entry name" value="DNA_helicase_UvrD-like_C"/>
</dbReference>
<dbReference type="SUPFAM" id="SSF52540">
    <property type="entry name" value="P-loop containing nucleoside triphosphate hydrolases"/>
    <property type="match status" value="1"/>
</dbReference>
<dbReference type="HOGENOM" id="CLU_001114_1_1_0"/>
<dbReference type="EC" id="5.6.2.4" evidence="12"/>
<dbReference type="GO" id="GO:0005829">
    <property type="term" value="C:cytosol"/>
    <property type="evidence" value="ECO:0007669"/>
    <property type="project" value="TreeGrafter"/>
</dbReference>
<dbReference type="PROSITE" id="PS51217">
    <property type="entry name" value="UVRD_HELICASE_CTER"/>
    <property type="match status" value="1"/>
</dbReference>
<evidence type="ECO:0000256" key="11">
    <source>
        <dbReference type="ARBA" id="ARBA00034617"/>
    </source>
</evidence>
<dbReference type="PANTHER" id="PTHR11070:SF23">
    <property type="entry name" value="RECBCD ENZYME SUBUNIT RECB"/>
    <property type="match status" value="1"/>
</dbReference>
<feature type="domain" description="UvrD-like helicase C-terminal" evidence="17">
    <location>
        <begin position="455"/>
        <end position="743"/>
    </location>
</feature>
<evidence type="ECO:0000256" key="7">
    <source>
        <dbReference type="ARBA" id="ARBA00022840"/>
    </source>
</evidence>
<evidence type="ECO:0000259" key="16">
    <source>
        <dbReference type="PROSITE" id="PS51198"/>
    </source>
</evidence>
<dbReference type="Pfam" id="PF13361">
    <property type="entry name" value="UvrD_C"/>
    <property type="match status" value="2"/>
</dbReference>
<comment type="catalytic activity">
    <reaction evidence="13">
        <text>ATP + H2O = ADP + phosphate + H(+)</text>
        <dbReference type="Rhea" id="RHEA:13065"/>
        <dbReference type="ChEBI" id="CHEBI:15377"/>
        <dbReference type="ChEBI" id="CHEBI:15378"/>
        <dbReference type="ChEBI" id="CHEBI:30616"/>
        <dbReference type="ChEBI" id="CHEBI:43474"/>
        <dbReference type="ChEBI" id="CHEBI:456216"/>
        <dbReference type="EC" id="5.6.2.4"/>
    </reaction>
</comment>
<gene>
    <name evidence="18" type="ordered locus">Sthe_2092</name>
</gene>
<dbReference type="Pfam" id="PF00580">
    <property type="entry name" value="UvrD-helicase"/>
    <property type="match status" value="1"/>
</dbReference>
<evidence type="ECO:0000256" key="9">
    <source>
        <dbReference type="ARBA" id="ARBA00023204"/>
    </source>
</evidence>
<keyword evidence="5 14" id="KW-0347">Helicase</keyword>
<dbReference type="GO" id="GO:0005524">
    <property type="term" value="F:ATP binding"/>
    <property type="evidence" value="ECO:0007669"/>
    <property type="project" value="UniProtKB-UniRule"/>
</dbReference>
<dbReference type="EMBL" id="CP001823">
    <property type="protein sequence ID" value="ACZ39520.1"/>
    <property type="molecule type" value="Genomic_DNA"/>
</dbReference>
<keyword evidence="6" id="KW-0269">Exonuclease</keyword>
<evidence type="ECO:0000256" key="1">
    <source>
        <dbReference type="ARBA" id="ARBA00022722"/>
    </source>
</evidence>
<dbReference type="eggNOG" id="COG1074">
    <property type="taxonomic scope" value="Bacteria"/>
</dbReference>
<dbReference type="KEGG" id="sti:Sthe_2092"/>
<dbReference type="GO" id="GO:0043138">
    <property type="term" value="F:3'-5' DNA helicase activity"/>
    <property type="evidence" value="ECO:0007669"/>
    <property type="project" value="UniProtKB-EC"/>
</dbReference>
<dbReference type="Gene3D" id="1.10.486.10">
    <property type="entry name" value="PCRA, domain 4"/>
    <property type="match status" value="1"/>
</dbReference>
<keyword evidence="8" id="KW-0238">DNA-binding</keyword>
<dbReference type="InterPro" id="IPR027417">
    <property type="entry name" value="P-loop_NTPase"/>
</dbReference>
<evidence type="ECO:0000256" key="2">
    <source>
        <dbReference type="ARBA" id="ARBA00022741"/>
    </source>
</evidence>
<keyword evidence="1" id="KW-0540">Nuclease</keyword>
<dbReference type="InterPro" id="IPR038726">
    <property type="entry name" value="PDDEXK_AddAB-type"/>
</dbReference>
<keyword evidence="3" id="KW-0227">DNA damage</keyword>
<dbReference type="GO" id="GO:0004527">
    <property type="term" value="F:exonuclease activity"/>
    <property type="evidence" value="ECO:0007669"/>
    <property type="project" value="UniProtKB-KW"/>
</dbReference>
<feature type="coiled-coil region" evidence="15">
    <location>
        <begin position="65"/>
        <end position="92"/>
    </location>
</feature>
<organism evidence="18 19">
    <name type="scientific">Sphaerobacter thermophilus (strain ATCC 49802 / DSM 20745 / KCCM 41009 / NCIMB 13125 / S 6022)</name>
    <dbReference type="NCBI Taxonomy" id="479434"/>
    <lineage>
        <taxon>Bacteria</taxon>
        <taxon>Pseudomonadati</taxon>
        <taxon>Thermomicrobiota</taxon>
        <taxon>Thermomicrobia</taxon>
        <taxon>Sphaerobacterales</taxon>
        <taxon>Sphaerobacterineae</taxon>
        <taxon>Sphaerobacteraceae</taxon>
        <taxon>Sphaerobacter</taxon>
    </lineage>
</organism>
<dbReference type="PROSITE" id="PS51198">
    <property type="entry name" value="UVRD_HELICASE_ATP_BIND"/>
    <property type="match status" value="1"/>
</dbReference>
<reference evidence="19" key="1">
    <citation type="submission" date="2009-11" db="EMBL/GenBank/DDBJ databases">
        <title>The complete chromosome 1 of Sphaerobacter thermophilus DSM 20745.</title>
        <authorList>
            <person name="Lucas S."/>
            <person name="Copeland A."/>
            <person name="Lapidus A."/>
            <person name="Glavina del Rio T."/>
            <person name="Dalin E."/>
            <person name="Tice H."/>
            <person name="Bruce D."/>
            <person name="Goodwin L."/>
            <person name="Pitluck S."/>
            <person name="Kyrpides N."/>
            <person name="Mavromatis K."/>
            <person name="Ivanova N."/>
            <person name="Mikhailova N."/>
            <person name="LaButti K.M."/>
            <person name="Clum A."/>
            <person name="Sun H.I."/>
            <person name="Brettin T."/>
            <person name="Detter J.C."/>
            <person name="Han C."/>
            <person name="Larimer F."/>
            <person name="Land M."/>
            <person name="Hauser L."/>
            <person name="Markowitz V."/>
            <person name="Cheng J.F."/>
            <person name="Hugenholtz P."/>
            <person name="Woyke T."/>
            <person name="Wu D."/>
            <person name="Steenblock K."/>
            <person name="Schneider S."/>
            <person name="Pukall R."/>
            <person name="Goeker M."/>
            <person name="Klenk H.P."/>
            <person name="Eisen J.A."/>
        </authorList>
    </citation>
    <scope>NUCLEOTIDE SEQUENCE [LARGE SCALE GENOMIC DNA]</scope>
    <source>
        <strain evidence="19">ATCC 49802 / DSM 20745 / S 6022</strain>
    </source>
</reference>
<dbReference type="InterPro" id="IPR011335">
    <property type="entry name" value="Restrct_endonuc-II-like"/>
</dbReference>
<name>D1C5W8_SPHTD</name>
<keyword evidence="19" id="KW-1185">Reference proteome</keyword>
<feature type="domain" description="UvrD-like helicase ATP-binding" evidence="16">
    <location>
        <begin position="5"/>
        <end position="443"/>
    </location>
</feature>
<evidence type="ECO:0000259" key="17">
    <source>
        <dbReference type="PROSITE" id="PS51217"/>
    </source>
</evidence>
<evidence type="ECO:0000256" key="12">
    <source>
        <dbReference type="ARBA" id="ARBA00034808"/>
    </source>
</evidence>
<keyword evidence="15" id="KW-0175">Coiled coil</keyword>
<dbReference type="Pfam" id="PF12705">
    <property type="entry name" value="PDDEXK_1"/>
    <property type="match status" value="1"/>
</dbReference>
<dbReference type="Gene3D" id="3.90.320.10">
    <property type="match status" value="1"/>
</dbReference>
<comment type="catalytic activity">
    <reaction evidence="11">
        <text>Couples ATP hydrolysis with the unwinding of duplex DNA by translocating in the 3'-5' direction.</text>
        <dbReference type="EC" id="5.6.2.4"/>
    </reaction>
</comment>
<reference evidence="18 19" key="2">
    <citation type="journal article" date="2010" name="Stand. Genomic Sci.">
        <title>Complete genome sequence of Desulfohalobium retbaense type strain (HR(100)).</title>
        <authorList>
            <person name="Spring S."/>
            <person name="Nolan M."/>
            <person name="Lapidus A."/>
            <person name="Glavina Del Rio T."/>
            <person name="Copeland A."/>
            <person name="Tice H."/>
            <person name="Cheng J.F."/>
            <person name="Lucas S."/>
            <person name="Land M."/>
            <person name="Chen F."/>
            <person name="Bruce D."/>
            <person name="Goodwin L."/>
            <person name="Pitluck S."/>
            <person name="Ivanova N."/>
            <person name="Mavromatis K."/>
            <person name="Mikhailova N."/>
            <person name="Pati A."/>
            <person name="Chen A."/>
            <person name="Palaniappan K."/>
            <person name="Hauser L."/>
            <person name="Chang Y.J."/>
            <person name="Jeffries C.D."/>
            <person name="Munk C."/>
            <person name="Kiss H."/>
            <person name="Chain P."/>
            <person name="Han C."/>
            <person name="Brettin T."/>
            <person name="Detter J.C."/>
            <person name="Schuler E."/>
            <person name="Goker M."/>
            <person name="Rohde M."/>
            <person name="Bristow J."/>
            <person name="Eisen J.A."/>
            <person name="Markowitz V."/>
            <person name="Hugenholtz P."/>
            <person name="Kyrpides N.C."/>
            <person name="Klenk H.P."/>
        </authorList>
    </citation>
    <scope>NUCLEOTIDE SEQUENCE [LARGE SCALE GENOMIC DNA]</scope>
    <source>
        <strain evidence="19">ATCC 49802 / DSM 20745 / S 6022</strain>
    </source>
</reference>
<feature type="coiled-coil region" evidence="15">
    <location>
        <begin position="236"/>
        <end position="298"/>
    </location>
</feature>
<evidence type="ECO:0000313" key="19">
    <source>
        <dbReference type="Proteomes" id="UP000002027"/>
    </source>
</evidence>
<dbReference type="SUPFAM" id="SSF52980">
    <property type="entry name" value="Restriction endonuclease-like"/>
    <property type="match status" value="1"/>
</dbReference>
<dbReference type="InParanoid" id="D1C5W8"/>
<keyword evidence="7 14" id="KW-0067">ATP-binding</keyword>
<evidence type="ECO:0000256" key="13">
    <source>
        <dbReference type="ARBA" id="ARBA00048988"/>
    </source>
</evidence>
<evidence type="ECO:0000256" key="8">
    <source>
        <dbReference type="ARBA" id="ARBA00023125"/>
    </source>
</evidence>
<dbReference type="GO" id="GO:0003677">
    <property type="term" value="F:DNA binding"/>
    <property type="evidence" value="ECO:0007669"/>
    <property type="project" value="UniProtKB-KW"/>
</dbReference>
<evidence type="ECO:0000256" key="10">
    <source>
        <dbReference type="ARBA" id="ARBA00023235"/>
    </source>
</evidence>
<evidence type="ECO:0000256" key="3">
    <source>
        <dbReference type="ARBA" id="ARBA00022763"/>
    </source>
</evidence>
<proteinExistence type="predicted"/>
<evidence type="ECO:0000256" key="4">
    <source>
        <dbReference type="ARBA" id="ARBA00022801"/>
    </source>
</evidence>
<dbReference type="FunCoup" id="D1C5W8">
    <property type="interactions" value="13"/>
</dbReference>
<sequence>MDYRPIDQATREAIRTALDRNFFVEAGAGTGKTTVLVDRIVAILRNGHATVDELVVITFTRLAAAELATRVRERLEETRDTTESEEERARLEEALYALPRARIETIHAFAAGLLRERPVEAGLDPGFEEMDDLSASLAFDEAYQDWLATLLNPEDGERPEAVWRALNRGLDLRHLREVVEQVHHHRSLLPLVHDDVPAPDIHGFLARFEQDVDELEEILARCRNPADHGAQQIRMLMAQRDDLRAVRNDRDALERAILHLPKISQKGARTSWVDPADCDRQKEICRELNEAVEEVKRALRAEAIAGLLPLAEDFVRGYTEQRRRTGRAEFEDLLIWARDLLRDRPEVRRYFRERFRCILVDEFQDTDPLQVEILLYLCGEEPDGVAARDWRELRPAPGRLFLVGDPKQSIYRFRRADISIYEWVKRHVLPGDLCTITQNFRSLGGVIDWVNGCFQHIIAPHDGVQAGYVPLDPWPQARLDLPRAPVVVVHHEMDGSADDVRRYEATTLAALLRQAVDVEGWPVRDPETGEIRPARWRDVAILIPSRTGIEIYEEALAEAGIPYRHEGGRSFFQRQEVRELINCLRAIDDPGDRLSMVAALRSGAFGCSDEEIFLAAEAMGTDFDYRREPPPEHAAVADGMHTLRELHTLRHRLPLPELVRRVIDETRLIEYALTLPQGDQAAANLLKVVDQARAFAAARGGGLRAFVRWLDTATSRSTEEEDADVAEAGDDVVRLLTIHAAKGLEFPIVALANLQGRDARTRNVIPDHAVRRLHLRVGSQDQGYFETPGYAAAAEIEKQHDAAEQDRLLYVAATRARDHLILPVIIWKGSREKERKPKGMLARLAPHLPVPTPDHSPNGADIDGCHVLLAAHLPVGDNGLRESPPATNVDVDDVLAVRERWLMERAALLKQAGAGLQVTTASSVEAWDQEPADDAEATPGALPRDAALAVGTALHATMEALDLSDDGEVESMARAKAAEAGVPGHADEVAALARACLASGVVQRARAAERAAREAAFTLPVGDGFVEGRVDLLFREPDGLVIADYKTDRVTPEQVDARLAVYRNQAAVYAFAVAEVTGLPVKEVVFVFARAGVERAIPVDDGLLALGRHLATASATLTDAAVAAG</sequence>
<evidence type="ECO:0000256" key="5">
    <source>
        <dbReference type="ARBA" id="ARBA00022806"/>
    </source>
</evidence>
<feature type="binding site" evidence="14">
    <location>
        <begin position="26"/>
        <end position="33"/>
    </location>
    <ligand>
        <name>ATP</name>
        <dbReference type="ChEBI" id="CHEBI:30616"/>
    </ligand>
</feature>
<dbReference type="AlphaFoldDB" id="D1C5W8"/>
<dbReference type="OrthoDB" id="9810135at2"/>
<accession>D1C5W8</accession>
<keyword evidence="9" id="KW-0234">DNA repair</keyword>
<keyword evidence="4 14" id="KW-0378">Hydrolase</keyword>
<dbReference type="GO" id="GO:0000725">
    <property type="term" value="P:recombinational repair"/>
    <property type="evidence" value="ECO:0007669"/>
    <property type="project" value="TreeGrafter"/>
</dbReference>
<evidence type="ECO:0000256" key="15">
    <source>
        <dbReference type="SAM" id="Coils"/>
    </source>
</evidence>
<dbReference type="InterPro" id="IPR000212">
    <property type="entry name" value="DNA_helicase_UvrD/REP"/>
</dbReference>
<dbReference type="Gene3D" id="3.40.50.300">
    <property type="entry name" value="P-loop containing nucleotide triphosphate hydrolases"/>
    <property type="match status" value="4"/>
</dbReference>